<dbReference type="PRINTS" id="PR01249">
    <property type="entry name" value="RIBOSOMALL31"/>
</dbReference>
<dbReference type="GO" id="GO:0005840">
    <property type="term" value="C:ribosome"/>
    <property type="evidence" value="ECO:0007669"/>
    <property type="project" value="UniProtKB-KW"/>
</dbReference>
<keyword evidence="10" id="KW-1185">Reference proteome</keyword>
<evidence type="ECO:0000256" key="6">
    <source>
        <dbReference type="ARBA" id="ARBA00023274"/>
    </source>
</evidence>
<feature type="binding site" evidence="8">
    <location>
        <position position="30"/>
    </location>
    <ligand>
        <name>Zn(2+)</name>
        <dbReference type="ChEBI" id="CHEBI:29105"/>
    </ligand>
</feature>
<protein>
    <recommendedName>
        <fullName evidence="7 8">Large ribosomal subunit protein bL31</fullName>
    </recommendedName>
</protein>
<dbReference type="Proteomes" id="UP000295210">
    <property type="component" value="Unassembled WGS sequence"/>
</dbReference>
<dbReference type="SUPFAM" id="SSF143800">
    <property type="entry name" value="L28p-like"/>
    <property type="match status" value="1"/>
</dbReference>
<dbReference type="InterPro" id="IPR002150">
    <property type="entry name" value="Ribosomal_bL31"/>
</dbReference>
<evidence type="ECO:0000256" key="8">
    <source>
        <dbReference type="HAMAP-Rule" id="MF_00501"/>
    </source>
</evidence>
<dbReference type="InterPro" id="IPR027491">
    <property type="entry name" value="Ribosomal_bL31_A"/>
</dbReference>
<dbReference type="HAMAP" id="MF_00501">
    <property type="entry name" value="Ribosomal_bL31_1"/>
    <property type="match status" value="1"/>
</dbReference>
<comment type="cofactor">
    <cofactor evidence="8">
        <name>Zn(2+)</name>
        <dbReference type="ChEBI" id="CHEBI:29105"/>
    </cofactor>
    <text evidence="8">Binds 1 zinc ion per subunit.</text>
</comment>
<dbReference type="GO" id="GO:0019843">
    <property type="term" value="F:rRNA binding"/>
    <property type="evidence" value="ECO:0007669"/>
    <property type="project" value="UniProtKB-KW"/>
</dbReference>
<evidence type="ECO:0000256" key="5">
    <source>
        <dbReference type="ARBA" id="ARBA00022980"/>
    </source>
</evidence>
<evidence type="ECO:0000256" key="3">
    <source>
        <dbReference type="ARBA" id="ARBA00022730"/>
    </source>
</evidence>
<evidence type="ECO:0000256" key="7">
    <source>
        <dbReference type="ARBA" id="ARBA00035687"/>
    </source>
</evidence>
<reference evidence="9 10" key="1">
    <citation type="submission" date="2019-03" db="EMBL/GenBank/DDBJ databases">
        <title>Genomic Encyclopedia of Type Strains, Phase IV (KMG-IV): sequencing the most valuable type-strain genomes for metagenomic binning, comparative biology and taxonomic classification.</title>
        <authorList>
            <person name="Goeker M."/>
        </authorList>
    </citation>
    <scope>NUCLEOTIDE SEQUENCE [LARGE SCALE GENOMIC DNA]</scope>
    <source>
        <strain evidence="9 10">DSM 103428</strain>
    </source>
</reference>
<evidence type="ECO:0000256" key="2">
    <source>
        <dbReference type="ARBA" id="ARBA00011838"/>
    </source>
</evidence>
<dbReference type="Pfam" id="PF01197">
    <property type="entry name" value="Ribosomal_L31"/>
    <property type="match status" value="1"/>
</dbReference>
<evidence type="ECO:0000256" key="1">
    <source>
        <dbReference type="ARBA" id="ARBA00009296"/>
    </source>
</evidence>
<feature type="binding site" evidence="8">
    <location>
        <position position="52"/>
    </location>
    <ligand>
        <name>Zn(2+)</name>
        <dbReference type="ChEBI" id="CHEBI:29105"/>
    </ligand>
</feature>
<gene>
    <name evidence="8" type="primary">rpmE</name>
    <name evidence="9" type="ORF">C7378_1790</name>
</gene>
<dbReference type="PANTHER" id="PTHR33280">
    <property type="entry name" value="50S RIBOSOMAL PROTEIN L31, CHLOROPLASTIC"/>
    <property type="match status" value="1"/>
</dbReference>
<comment type="caution">
    <text evidence="9">The sequence shown here is derived from an EMBL/GenBank/DDBJ whole genome shotgun (WGS) entry which is preliminary data.</text>
</comment>
<organism evidence="9 10">
    <name type="scientific">Acidipila rosea</name>
    <dbReference type="NCBI Taxonomy" id="768535"/>
    <lineage>
        <taxon>Bacteria</taxon>
        <taxon>Pseudomonadati</taxon>
        <taxon>Acidobacteriota</taxon>
        <taxon>Terriglobia</taxon>
        <taxon>Terriglobales</taxon>
        <taxon>Acidobacteriaceae</taxon>
        <taxon>Acidipila</taxon>
    </lineage>
</organism>
<keyword evidence="8" id="KW-0862">Zinc</keyword>
<name>A0A4R1L7F5_9BACT</name>
<dbReference type="PANTHER" id="PTHR33280:SF6">
    <property type="entry name" value="LARGE RIBOSOMAL SUBUNIT PROTEIN BL31A"/>
    <property type="match status" value="1"/>
</dbReference>
<dbReference type="PROSITE" id="PS01143">
    <property type="entry name" value="RIBOSOMAL_L31"/>
    <property type="match status" value="1"/>
</dbReference>
<dbReference type="AlphaFoldDB" id="A0A4R1L7F5"/>
<dbReference type="EMBL" id="SMGK01000002">
    <property type="protein sequence ID" value="TCK74168.1"/>
    <property type="molecule type" value="Genomic_DNA"/>
</dbReference>
<dbReference type="GO" id="GO:1990904">
    <property type="term" value="C:ribonucleoprotein complex"/>
    <property type="evidence" value="ECO:0007669"/>
    <property type="project" value="UniProtKB-KW"/>
</dbReference>
<dbReference type="GO" id="GO:0003735">
    <property type="term" value="F:structural constituent of ribosome"/>
    <property type="evidence" value="ECO:0007669"/>
    <property type="project" value="InterPro"/>
</dbReference>
<dbReference type="NCBIfam" id="TIGR00105">
    <property type="entry name" value="L31"/>
    <property type="match status" value="1"/>
</dbReference>
<keyword evidence="6 8" id="KW-0687">Ribonucleoprotein</keyword>
<keyword evidence="3 8" id="KW-0699">rRNA-binding</keyword>
<proteinExistence type="inferred from homology"/>
<keyword evidence="8" id="KW-0479">Metal-binding</keyword>
<dbReference type="InterPro" id="IPR034704">
    <property type="entry name" value="Ribosomal_bL28/bL31-like_sf"/>
</dbReference>
<dbReference type="NCBIfam" id="NF000612">
    <property type="entry name" value="PRK00019.1"/>
    <property type="match status" value="1"/>
</dbReference>
<comment type="subunit">
    <text evidence="2 8">Part of the 50S ribosomal subunit.</text>
</comment>
<dbReference type="NCBIfam" id="NF001809">
    <property type="entry name" value="PRK00528.1"/>
    <property type="match status" value="1"/>
</dbReference>
<comment type="function">
    <text evidence="8">Binds the 23S rRNA.</text>
</comment>
<dbReference type="GO" id="GO:0046872">
    <property type="term" value="F:metal ion binding"/>
    <property type="evidence" value="ECO:0007669"/>
    <property type="project" value="UniProtKB-KW"/>
</dbReference>
<evidence type="ECO:0000313" key="10">
    <source>
        <dbReference type="Proteomes" id="UP000295210"/>
    </source>
</evidence>
<dbReference type="InterPro" id="IPR042105">
    <property type="entry name" value="Ribosomal_bL31_sf"/>
</dbReference>
<feature type="binding site" evidence="8">
    <location>
        <position position="28"/>
    </location>
    <ligand>
        <name>Zn(2+)</name>
        <dbReference type="ChEBI" id="CHEBI:29105"/>
    </ligand>
</feature>
<keyword evidence="4 8" id="KW-0694">RNA-binding</keyword>
<accession>A0A4R1L7F5</accession>
<keyword evidence="5 8" id="KW-0689">Ribosomal protein</keyword>
<sequence>MGEAQERVFSDMAKQGIHPNYNEIKVVCACGSTFATRSTHKGDIHVEICSSCHPFFTGKQKLVDTAGRIERFRRKYAKPEGAAK</sequence>
<feature type="binding site" evidence="8">
    <location>
        <position position="49"/>
    </location>
    <ligand>
        <name>Zn(2+)</name>
        <dbReference type="ChEBI" id="CHEBI:29105"/>
    </ligand>
</feature>
<evidence type="ECO:0000256" key="4">
    <source>
        <dbReference type="ARBA" id="ARBA00022884"/>
    </source>
</evidence>
<dbReference type="GO" id="GO:0006412">
    <property type="term" value="P:translation"/>
    <property type="evidence" value="ECO:0007669"/>
    <property type="project" value="UniProtKB-UniRule"/>
</dbReference>
<dbReference type="Gene3D" id="4.10.830.30">
    <property type="entry name" value="Ribosomal protein L31"/>
    <property type="match status" value="1"/>
</dbReference>
<comment type="similarity">
    <text evidence="1 8">Belongs to the bacterial ribosomal protein bL31 family. Type A subfamily.</text>
</comment>
<evidence type="ECO:0000313" key="9">
    <source>
        <dbReference type="EMBL" id="TCK74168.1"/>
    </source>
</evidence>